<keyword evidence="3" id="KW-0349">Heme</keyword>
<evidence type="ECO:0000256" key="4">
    <source>
        <dbReference type="ARBA" id="ARBA00022723"/>
    </source>
</evidence>
<dbReference type="STRING" id="576137.A0A1L7XRH2"/>
<comment type="similarity">
    <text evidence="7">Belongs to the chloroperoxidase family.</text>
</comment>
<evidence type="ECO:0000256" key="3">
    <source>
        <dbReference type="ARBA" id="ARBA00022617"/>
    </source>
</evidence>
<reference evidence="10 11" key="1">
    <citation type="submission" date="2016-03" db="EMBL/GenBank/DDBJ databases">
        <authorList>
            <person name="Ploux O."/>
        </authorList>
    </citation>
    <scope>NUCLEOTIDE SEQUENCE [LARGE SCALE GENOMIC DNA]</scope>
    <source>
        <strain evidence="10 11">UAMH 11012</strain>
    </source>
</reference>
<evidence type="ECO:0000256" key="6">
    <source>
        <dbReference type="ARBA" id="ARBA00023004"/>
    </source>
</evidence>
<evidence type="ECO:0000256" key="1">
    <source>
        <dbReference type="ARBA" id="ARBA00001970"/>
    </source>
</evidence>
<protein>
    <submittedName>
        <fullName evidence="10">Related to chloroperoxidase</fullName>
    </submittedName>
</protein>
<dbReference type="GO" id="GO:0004601">
    <property type="term" value="F:peroxidase activity"/>
    <property type="evidence" value="ECO:0007669"/>
    <property type="project" value="UniProtKB-KW"/>
</dbReference>
<dbReference type="Proteomes" id="UP000184330">
    <property type="component" value="Unassembled WGS sequence"/>
</dbReference>
<dbReference type="Pfam" id="PF01328">
    <property type="entry name" value="Peroxidase_2"/>
    <property type="match status" value="1"/>
</dbReference>
<comment type="cofactor">
    <cofactor evidence="1">
        <name>heme b</name>
        <dbReference type="ChEBI" id="CHEBI:60344"/>
    </cofactor>
</comment>
<gene>
    <name evidence="10" type="ORF">PAC_17560</name>
</gene>
<keyword evidence="5" id="KW-0560">Oxidoreductase</keyword>
<evidence type="ECO:0000256" key="2">
    <source>
        <dbReference type="ARBA" id="ARBA00022559"/>
    </source>
</evidence>
<feature type="chain" id="PRO_5012363313" evidence="8">
    <location>
        <begin position="22"/>
        <end position="242"/>
    </location>
</feature>
<accession>A0A1L7XRH2</accession>
<dbReference type="AlphaFoldDB" id="A0A1L7XRH2"/>
<dbReference type="InterPro" id="IPR000028">
    <property type="entry name" value="Chloroperoxidase"/>
</dbReference>
<sequence>MKFTILPVALLASSAICTTDAETYEFISPSATDRRSPCPMVNTLANHGYLSRDGLNISMSDLVTAFNLSVNLESAATQLVGAKALLTSTTGNASTFNLDDLDEHGVIEHDGSLSRADIYFGDNHSFNSTIWDSVAALFNETQIPLATAIQARSARLAAAAAVNPTFNMSSNDVTFSAIETALYMSVFSSNSSSVGSVARRDWVHTLFVDEKLPTELGWTRPAEQLTTTGLLTLAQEILVASA</sequence>
<evidence type="ECO:0000259" key="9">
    <source>
        <dbReference type="PROSITE" id="PS51405"/>
    </source>
</evidence>
<keyword evidence="2 10" id="KW-0575">Peroxidase</keyword>
<evidence type="ECO:0000256" key="8">
    <source>
        <dbReference type="SAM" id="SignalP"/>
    </source>
</evidence>
<keyword evidence="8" id="KW-0732">Signal</keyword>
<dbReference type="PROSITE" id="PS51405">
    <property type="entry name" value="HEME_HALOPEROXIDASE"/>
    <property type="match status" value="1"/>
</dbReference>
<dbReference type="OrthoDB" id="407298at2759"/>
<organism evidence="10 11">
    <name type="scientific">Phialocephala subalpina</name>
    <dbReference type="NCBI Taxonomy" id="576137"/>
    <lineage>
        <taxon>Eukaryota</taxon>
        <taxon>Fungi</taxon>
        <taxon>Dikarya</taxon>
        <taxon>Ascomycota</taxon>
        <taxon>Pezizomycotina</taxon>
        <taxon>Leotiomycetes</taxon>
        <taxon>Helotiales</taxon>
        <taxon>Mollisiaceae</taxon>
        <taxon>Phialocephala</taxon>
        <taxon>Phialocephala fortinii species complex</taxon>
    </lineage>
</organism>
<feature type="domain" description="Heme haloperoxidase family profile" evidence="9">
    <location>
        <begin position="22"/>
        <end position="239"/>
    </location>
</feature>
<keyword evidence="11" id="KW-1185">Reference proteome</keyword>
<feature type="signal peptide" evidence="8">
    <location>
        <begin position="1"/>
        <end position="21"/>
    </location>
</feature>
<keyword evidence="6" id="KW-0408">Iron</keyword>
<dbReference type="PANTHER" id="PTHR33577:SF19">
    <property type="entry name" value="HEME HALOPEROXIDASE FAMILY PROFILE DOMAIN-CONTAINING PROTEIN-RELATED"/>
    <property type="match status" value="1"/>
</dbReference>
<evidence type="ECO:0000256" key="5">
    <source>
        <dbReference type="ARBA" id="ARBA00023002"/>
    </source>
</evidence>
<proteinExistence type="inferred from homology"/>
<keyword evidence="4" id="KW-0479">Metal-binding</keyword>
<dbReference type="SUPFAM" id="SSF47571">
    <property type="entry name" value="Cloroperoxidase"/>
    <property type="match status" value="1"/>
</dbReference>
<dbReference type="EMBL" id="FJOG01000046">
    <property type="protein sequence ID" value="CZR67661.1"/>
    <property type="molecule type" value="Genomic_DNA"/>
</dbReference>
<name>A0A1L7XRH2_9HELO</name>
<dbReference type="GO" id="GO:0046872">
    <property type="term" value="F:metal ion binding"/>
    <property type="evidence" value="ECO:0007669"/>
    <property type="project" value="UniProtKB-KW"/>
</dbReference>
<dbReference type="InterPro" id="IPR036851">
    <property type="entry name" value="Chloroperoxidase-like_sf"/>
</dbReference>
<evidence type="ECO:0000313" key="10">
    <source>
        <dbReference type="EMBL" id="CZR67661.1"/>
    </source>
</evidence>
<dbReference type="PANTHER" id="PTHR33577">
    <property type="entry name" value="STERIGMATOCYSTIN BIOSYNTHESIS PEROXIDASE STCC-RELATED"/>
    <property type="match status" value="1"/>
</dbReference>
<evidence type="ECO:0000313" key="11">
    <source>
        <dbReference type="Proteomes" id="UP000184330"/>
    </source>
</evidence>
<evidence type="ECO:0000256" key="7">
    <source>
        <dbReference type="ARBA" id="ARBA00025795"/>
    </source>
</evidence>
<dbReference type="Gene3D" id="1.10.489.10">
    <property type="entry name" value="Chloroperoxidase-like"/>
    <property type="match status" value="1"/>
</dbReference>